<dbReference type="PANTHER" id="PTHR43877">
    <property type="entry name" value="AMINOALKYLPHOSPHONATE N-ACETYLTRANSFERASE-RELATED-RELATED"/>
    <property type="match status" value="1"/>
</dbReference>
<evidence type="ECO:0000313" key="5">
    <source>
        <dbReference type="Proteomes" id="UP000587991"/>
    </source>
</evidence>
<dbReference type="InterPro" id="IPR000182">
    <property type="entry name" value="GNAT_dom"/>
</dbReference>
<protein>
    <submittedName>
        <fullName evidence="4">GNAT family N-acetyltransferase</fullName>
    </submittedName>
</protein>
<organism evidence="4 5">
    <name type="scientific">Leeia aquatica</name>
    <dbReference type="NCBI Taxonomy" id="2725557"/>
    <lineage>
        <taxon>Bacteria</taxon>
        <taxon>Pseudomonadati</taxon>
        <taxon>Pseudomonadota</taxon>
        <taxon>Betaproteobacteria</taxon>
        <taxon>Neisseriales</taxon>
        <taxon>Leeiaceae</taxon>
        <taxon>Leeia</taxon>
    </lineage>
</organism>
<evidence type="ECO:0000256" key="1">
    <source>
        <dbReference type="ARBA" id="ARBA00022679"/>
    </source>
</evidence>
<dbReference type="GO" id="GO:0016747">
    <property type="term" value="F:acyltransferase activity, transferring groups other than amino-acyl groups"/>
    <property type="evidence" value="ECO:0007669"/>
    <property type="project" value="InterPro"/>
</dbReference>
<dbReference type="Gene3D" id="3.40.630.30">
    <property type="match status" value="1"/>
</dbReference>
<dbReference type="EMBL" id="JABAIM010000001">
    <property type="protein sequence ID" value="NLR74405.1"/>
    <property type="molecule type" value="Genomic_DNA"/>
</dbReference>
<dbReference type="CDD" id="cd04301">
    <property type="entry name" value="NAT_SF"/>
    <property type="match status" value="1"/>
</dbReference>
<reference evidence="4 5" key="1">
    <citation type="submission" date="2020-04" db="EMBL/GenBank/DDBJ databases">
        <title>Draft genome of Leeia sp. IMCC25680.</title>
        <authorList>
            <person name="Song J."/>
            <person name="Cho J.-C."/>
        </authorList>
    </citation>
    <scope>NUCLEOTIDE SEQUENCE [LARGE SCALE GENOMIC DNA]</scope>
    <source>
        <strain evidence="4 5">IMCC25680</strain>
    </source>
</reference>
<sequence>MSRIRLSVTENVLSRPDRITHDMYVDHLERLGRSWVCEQSQHIIGFASACVTDHSIWALFVHPTQEGQGAGQHLLALACDWLFTQGAPVIRLSTTPGTRADRFYQAQGWQRDGTTADGEICYLRLR</sequence>
<evidence type="ECO:0000256" key="2">
    <source>
        <dbReference type="ARBA" id="ARBA00023315"/>
    </source>
</evidence>
<evidence type="ECO:0000259" key="3">
    <source>
        <dbReference type="PROSITE" id="PS51186"/>
    </source>
</evidence>
<dbReference type="InterPro" id="IPR050832">
    <property type="entry name" value="Bact_Acetyltransf"/>
</dbReference>
<dbReference type="SUPFAM" id="SSF55729">
    <property type="entry name" value="Acyl-CoA N-acyltransferases (Nat)"/>
    <property type="match status" value="1"/>
</dbReference>
<dbReference type="PROSITE" id="PS51186">
    <property type="entry name" value="GNAT"/>
    <property type="match status" value="1"/>
</dbReference>
<name>A0A847S6G7_9NEIS</name>
<dbReference type="InterPro" id="IPR016181">
    <property type="entry name" value="Acyl_CoA_acyltransferase"/>
</dbReference>
<dbReference type="Proteomes" id="UP000587991">
    <property type="component" value="Unassembled WGS sequence"/>
</dbReference>
<evidence type="ECO:0000313" key="4">
    <source>
        <dbReference type="EMBL" id="NLR74405.1"/>
    </source>
</evidence>
<feature type="domain" description="N-acetyltransferase" evidence="3">
    <location>
        <begin position="1"/>
        <end position="126"/>
    </location>
</feature>
<gene>
    <name evidence="4" type="ORF">HF682_04455</name>
</gene>
<proteinExistence type="predicted"/>
<keyword evidence="1 4" id="KW-0808">Transferase</keyword>
<keyword evidence="2" id="KW-0012">Acyltransferase</keyword>
<keyword evidence="5" id="KW-1185">Reference proteome</keyword>
<dbReference type="AlphaFoldDB" id="A0A847S6G7"/>
<comment type="caution">
    <text evidence="4">The sequence shown here is derived from an EMBL/GenBank/DDBJ whole genome shotgun (WGS) entry which is preliminary data.</text>
</comment>
<accession>A0A847S6G7</accession>
<dbReference type="Pfam" id="PF00583">
    <property type="entry name" value="Acetyltransf_1"/>
    <property type="match status" value="1"/>
</dbReference>